<evidence type="ECO:0008006" key="4">
    <source>
        <dbReference type="Google" id="ProtNLM"/>
    </source>
</evidence>
<organism evidence="2 3">
    <name type="scientific">Sorghum bicolor</name>
    <name type="common">Sorghum</name>
    <name type="synonym">Sorghum vulgare</name>
    <dbReference type="NCBI Taxonomy" id="4558"/>
    <lineage>
        <taxon>Eukaryota</taxon>
        <taxon>Viridiplantae</taxon>
        <taxon>Streptophyta</taxon>
        <taxon>Embryophyta</taxon>
        <taxon>Tracheophyta</taxon>
        <taxon>Spermatophyta</taxon>
        <taxon>Magnoliopsida</taxon>
        <taxon>Liliopsida</taxon>
        <taxon>Poales</taxon>
        <taxon>Poaceae</taxon>
        <taxon>PACMAD clade</taxon>
        <taxon>Panicoideae</taxon>
        <taxon>Andropogonodae</taxon>
        <taxon>Andropogoneae</taxon>
        <taxon>Sorghinae</taxon>
        <taxon>Sorghum</taxon>
    </lineage>
</organism>
<reference evidence="2" key="2">
    <citation type="submission" date="2020-10" db="EMBL/GenBank/DDBJ databases">
        <authorList>
            <person name="Cooper E.A."/>
            <person name="Brenton Z.W."/>
            <person name="Flinn B.S."/>
            <person name="Jenkins J."/>
            <person name="Shu S."/>
            <person name="Flowers D."/>
            <person name="Luo F."/>
            <person name="Wang Y."/>
            <person name="Xia P."/>
            <person name="Barry K."/>
            <person name="Daum C."/>
            <person name="Lipzen A."/>
            <person name="Yoshinaga Y."/>
            <person name="Schmutz J."/>
            <person name="Saski C."/>
            <person name="Vermerris W."/>
            <person name="Kresovich S."/>
        </authorList>
    </citation>
    <scope>NUCLEOTIDE SEQUENCE</scope>
</reference>
<comment type="caution">
    <text evidence="2">The sequence shown here is derived from an EMBL/GenBank/DDBJ whole genome shotgun (WGS) entry which is preliminary data.</text>
</comment>
<accession>A0A921S6Z4</accession>
<evidence type="ECO:0000313" key="2">
    <source>
        <dbReference type="EMBL" id="KAG0552841.1"/>
    </source>
</evidence>
<proteinExistence type="predicted"/>
<evidence type="ECO:0000256" key="1">
    <source>
        <dbReference type="SAM" id="SignalP"/>
    </source>
</evidence>
<feature type="signal peptide" evidence="1">
    <location>
        <begin position="1"/>
        <end position="29"/>
    </location>
</feature>
<dbReference type="EMBL" id="CM027680">
    <property type="protein sequence ID" value="KAG0552841.1"/>
    <property type="molecule type" value="Genomic_DNA"/>
</dbReference>
<name>A0A921S6Z4_SORBI</name>
<protein>
    <recommendedName>
        <fullName evidence="4">Bowman-Birk serine protease inhibitors family domain-containing protein</fullName>
    </recommendedName>
</protein>
<gene>
    <name evidence="2" type="ORF">BDA96_01G542400</name>
</gene>
<feature type="chain" id="PRO_5037387431" description="Bowman-Birk serine protease inhibitors family domain-containing protein" evidence="1">
    <location>
        <begin position="30"/>
        <end position="106"/>
    </location>
</feature>
<reference evidence="2" key="1">
    <citation type="journal article" date="2019" name="BMC Genomics">
        <title>A new reference genome for Sorghum bicolor reveals high levels of sequence similarity between sweet and grain genotypes: implications for the genetics of sugar metabolism.</title>
        <authorList>
            <person name="Cooper E.A."/>
            <person name="Brenton Z.W."/>
            <person name="Flinn B.S."/>
            <person name="Jenkins J."/>
            <person name="Shu S."/>
            <person name="Flowers D."/>
            <person name="Luo F."/>
            <person name="Wang Y."/>
            <person name="Xia P."/>
            <person name="Barry K."/>
            <person name="Daum C."/>
            <person name="Lipzen A."/>
            <person name="Yoshinaga Y."/>
            <person name="Schmutz J."/>
            <person name="Saski C."/>
            <person name="Vermerris W."/>
            <person name="Kresovich S."/>
        </authorList>
    </citation>
    <scope>NUCLEOTIDE SEQUENCE</scope>
</reference>
<dbReference type="Proteomes" id="UP000807115">
    <property type="component" value="Chromosome 1"/>
</dbReference>
<sequence length="106" mass="11745">MQNMNDRHGGLGCMMIILFLGASSTTVLSGRPHLLEVRTARTKGNGTALDASKVTLVFCQKRYCDLEPHDCYCCLPDLVCYNTWSECRTVCARCNPKCPAQSRSPL</sequence>
<dbReference type="AlphaFoldDB" id="A0A921S6Z4"/>
<evidence type="ECO:0000313" key="3">
    <source>
        <dbReference type="Proteomes" id="UP000807115"/>
    </source>
</evidence>
<keyword evidence="1" id="KW-0732">Signal</keyword>